<dbReference type="SUPFAM" id="SSF55729">
    <property type="entry name" value="Acyl-CoA N-acyltransferases (Nat)"/>
    <property type="match status" value="1"/>
</dbReference>
<dbReference type="EMBL" id="BAABFX010000055">
    <property type="protein sequence ID" value="GAA4404029.1"/>
    <property type="molecule type" value="Genomic_DNA"/>
</dbReference>
<keyword evidence="4" id="KW-0460">Magnesium</keyword>
<organism evidence="6 7">
    <name type="scientific">Ornithinibacter aureus</name>
    <dbReference type="NCBI Taxonomy" id="622664"/>
    <lineage>
        <taxon>Bacteria</taxon>
        <taxon>Bacillati</taxon>
        <taxon>Actinomycetota</taxon>
        <taxon>Actinomycetes</taxon>
        <taxon>Micrococcales</taxon>
        <taxon>Intrasporangiaceae</taxon>
        <taxon>Ornithinibacter</taxon>
    </lineage>
</organism>
<proteinExistence type="predicted"/>
<evidence type="ECO:0000256" key="2">
    <source>
        <dbReference type="ARBA" id="ARBA00022723"/>
    </source>
</evidence>
<gene>
    <name evidence="6" type="ORF">GCM10023153_34440</name>
</gene>
<dbReference type="InterPro" id="IPR000182">
    <property type="entry name" value="GNAT_dom"/>
</dbReference>
<accession>A0ABP8KCU3</accession>
<sequence>MTRGGVDITWVEPTKGSDLFVRARTLGDQFASTVGHLPFAAWDDYAEAGRILAATDGTSAVDGLMGFVLYRLPRDEVAIAQLVVEPNYRDSGIARALIHELSDRYAHLRGIRLRCRQDFDVNRMWPRLGFVSRGERPGRRAVGSTLTEWWRDHGHADLMTWQGSKPQVVPVLIDSNVFIDLHPPAGSRCSPSVEILKDFEGDRLDILLSPETLNEIQRNPIVAERARLRAIANNYPRLVVKPSVLEDWERRIQSLVGKPLTRDQDVSDLRHVAYAVSAGVGVLVTRDRPARRRYERIAGDLGVQVTSVDELVPLIDAQENQPAYAPEALLGTGYQLTEMTAGMRAQVRHLLDHGGGERRVDFDHRLDLLASLFHESPRSAVLSWST</sequence>
<dbReference type="InterPro" id="IPR016181">
    <property type="entry name" value="Acyl_CoA_acyltransferase"/>
</dbReference>
<keyword evidence="2" id="KW-0479">Metal-binding</keyword>
<comment type="caution">
    <text evidence="6">The sequence shown here is derived from an EMBL/GenBank/DDBJ whole genome shotgun (WGS) entry which is preliminary data.</text>
</comment>
<evidence type="ECO:0000313" key="7">
    <source>
        <dbReference type="Proteomes" id="UP001500390"/>
    </source>
</evidence>
<evidence type="ECO:0000256" key="1">
    <source>
        <dbReference type="ARBA" id="ARBA00022722"/>
    </source>
</evidence>
<dbReference type="Gene3D" id="3.40.630.30">
    <property type="match status" value="1"/>
</dbReference>
<dbReference type="InterPro" id="IPR002716">
    <property type="entry name" value="PIN_dom"/>
</dbReference>
<keyword evidence="3" id="KW-0378">Hydrolase</keyword>
<evidence type="ECO:0000256" key="4">
    <source>
        <dbReference type="ARBA" id="ARBA00022842"/>
    </source>
</evidence>
<keyword evidence="1" id="KW-0540">Nuclease</keyword>
<dbReference type="Pfam" id="PF13470">
    <property type="entry name" value="PIN_3"/>
    <property type="match status" value="1"/>
</dbReference>
<evidence type="ECO:0000313" key="6">
    <source>
        <dbReference type="EMBL" id="GAA4404029.1"/>
    </source>
</evidence>
<evidence type="ECO:0000256" key="3">
    <source>
        <dbReference type="ARBA" id="ARBA00022801"/>
    </source>
</evidence>
<name>A0ABP8KCU3_9MICO</name>
<reference evidence="7" key="1">
    <citation type="journal article" date="2019" name="Int. J. Syst. Evol. Microbiol.">
        <title>The Global Catalogue of Microorganisms (GCM) 10K type strain sequencing project: providing services to taxonomists for standard genome sequencing and annotation.</title>
        <authorList>
            <consortium name="The Broad Institute Genomics Platform"/>
            <consortium name="The Broad Institute Genome Sequencing Center for Infectious Disease"/>
            <person name="Wu L."/>
            <person name="Ma J."/>
        </authorList>
    </citation>
    <scope>NUCLEOTIDE SEQUENCE [LARGE SCALE GENOMIC DNA]</scope>
    <source>
        <strain evidence="7">JCM 17738</strain>
    </source>
</reference>
<protein>
    <recommendedName>
        <fullName evidence="5">N-acetyltransferase domain-containing protein</fullName>
    </recommendedName>
</protein>
<dbReference type="CDD" id="cd04301">
    <property type="entry name" value="NAT_SF"/>
    <property type="match status" value="1"/>
</dbReference>
<feature type="domain" description="N-acetyltransferase" evidence="5">
    <location>
        <begin position="8"/>
        <end position="152"/>
    </location>
</feature>
<dbReference type="InterPro" id="IPR029060">
    <property type="entry name" value="PIN-like_dom_sf"/>
</dbReference>
<evidence type="ECO:0000259" key="5">
    <source>
        <dbReference type="PROSITE" id="PS51186"/>
    </source>
</evidence>
<dbReference type="Proteomes" id="UP001500390">
    <property type="component" value="Unassembled WGS sequence"/>
</dbReference>
<dbReference type="Pfam" id="PF00583">
    <property type="entry name" value="Acetyltransf_1"/>
    <property type="match status" value="1"/>
</dbReference>
<dbReference type="SUPFAM" id="SSF88723">
    <property type="entry name" value="PIN domain-like"/>
    <property type="match status" value="1"/>
</dbReference>
<keyword evidence="7" id="KW-1185">Reference proteome</keyword>
<dbReference type="PROSITE" id="PS51186">
    <property type="entry name" value="GNAT"/>
    <property type="match status" value="1"/>
</dbReference>